<feature type="transmembrane region" description="Helical" evidence="9">
    <location>
        <begin position="399"/>
        <end position="416"/>
    </location>
</feature>
<feature type="transmembrane region" description="Helical" evidence="9">
    <location>
        <begin position="106"/>
        <end position="126"/>
    </location>
</feature>
<dbReference type="InterPro" id="IPR018456">
    <property type="entry name" value="PTR2_symporter_CS"/>
</dbReference>
<evidence type="ECO:0000256" key="1">
    <source>
        <dbReference type="ARBA" id="ARBA00004651"/>
    </source>
</evidence>
<evidence type="ECO:0000256" key="3">
    <source>
        <dbReference type="ARBA" id="ARBA00022475"/>
    </source>
</evidence>
<keyword evidence="5" id="KW-0571">Peptide transport</keyword>
<dbReference type="InterPro" id="IPR020846">
    <property type="entry name" value="MFS_dom"/>
</dbReference>
<feature type="transmembrane region" description="Helical" evidence="9">
    <location>
        <begin position="478"/>
        <end position="496"/>
    </location>
</feature>
<comment type="caution">
    <text evidence="11">The sequence shown here is derived from an EMBL/GenBank/DDBJ whole genome shotgun (WGS) entry which is preliminary data.</text>
</comment>
<keyword evidence="4 8" id="KW-0812">Transmembrane</keyword>
<feature type="transmembrane region" description="Helical" evidence="9">
    <location>
        <begin position="82"/>
        <end position="100"/>
    </location>
</feature>
<name>A0A9D1ILU9_9BACT</name>
<feature type="transmembrane region" description="Helical" evidence="9">
    <location>
        <begin position="52"/>
        <end position="70"/>
    </location>
</feature>
<dbReference type="PANTHER" id="PTHR23517:SF15">
    <property type="entry name" value="PROTON-DEPENDENT OLIGOPEPTIDE FAMILY TRANSPORT PROTEIN"/>
    <property type="match status" value="1"/>
</dbReference>
<feature type="transmembrane region" description="Helical" evidence="9">
    <location>
        <begin position="289"/>
        <end position="306"/>
    </location>
</feature>
<dbReference type="Gene3D" id="1.20.1250.20">
    <property type="entry name" value="MFS general substrate transporter like domains"/>
    <property type="match status" value="1"/>
</dbReference>
<evidence type="ECO:0000256" key="5">
    <source>
        <dbReference type="ARBA" id="ARBA00022856"/>
    </source>
</evidence>
<evidence type="ECO:0000256" key="2">
    <source>
        <dbReference type="ARBA" id="ARBA00022448"/>
    </source>
</evidence>
<reference evidence="11" key="2">
    <citation type="journal article" date="2021" name="PeerJ">
        <title>Extensive microbial diversity within the chicken gut microbiome revealed by metagenomics and culture.</title>
        <authorList>
            <person name="Gilroy R."/>
            <person name="Ravi A."/>
            <person name="Getino M."/>
            <person name="Pursley I."/>
            <person name="Horton D.L."/>
            <person name="Alikhan N.F."/>
            <person name="Baker D."/>
            <person name="Gharbi K."/>
            <person name="Hall N."/>
            <person name="Watson M."/>
            <person name="Adriaenssens E.M."/>
            <person name="Foster-Nyarko E."/>
            <person name="Jarju S."/>
            <person name="Secka A."/>
            <person name="Antonio M."/>
            <person name="Oren A."/>
            <person name="Chaudhuri R.R."/>
            <person name="La Ragione R."/>
            <person name="Hildebrand F."/>
            <person name="Pallen M.J."/>
        </authorList>
    </citation>
    <scope>NUCLEOTIDE SEQUENCE</scope>
    <source>
        <strain evidence="11">17073</strain>
    </source>
</reference>
<feature type="transmembrane region" description="Helical" evidence="9">
    <location>
        <begin position="338"/>
        <end position="357"/>
    </location>
</feature>
<dbReference type="EMBL" id="DVMS01000188">
    <property type="protein sequence ID" value="HIU39330.1"/>
    <property type="molecule type" value="Genomic_DNA"/>
</dbReference>
<evidence type="ECO:0000313" key="11">
    <source>
        <dbReference type="EMBL" id="HIU39330.1"/>
    </source>
</evidence>
<evidence type="ECO:0000259" key="10">
    <source>
        <dbReference type="PROSITE" id="PS50850"/>
    </source>
</evidence>
<reference evidence="11" key="1">
    <citation type="submission" date="2020-10" db="EMBL/GenBank/DDBJ databases">
        <authorList>
            <person name="Gilroy R."/>
        </authorList>
    </citation>
    <scope>NUCLEOTIDE SEQUENCE</scope>
    <source>
        <strain evidence="11">17073</strain>
    </source>
</reference>
<evidence type="ECO:0000256" key="7">
    <source>
        <dbReference type="ARBA" id="ARBA00023136"/>
    </source>
</evidence>
<organism evidence="11 12">
    <name type="scientific">Candidatus Limisoma intestinavium</name>
    <dbReference type="NCBI Taxonomy" id="2840856"/>
    <lineage>
        <taxon>Bacteria</taxon>
        <taxon>Pseudomonadati</taxon>
        <taxon>Bacteroidota</taxon>
        <taxon>Bacteroidia</taxon>
        <taxon>Bacteroidales</taxon>
        <taxon>Candidatus Limisoma</taxon>
    </lineage>
</organism>
<evidence type="ECO:0000256" key="6">
    <source>
        <dbReference type="ARBA" id="ARBA00022989"/>
    </source>
</evidence>
<dbReference type="GO" id="GO:1904680">
    <property type="term" value="F:peptide transmembrane transporter activity"/>
    <property type="evidence" value="ECO:0007669"/>
    <property type="project" value="InterPro"/>
</dbReference>
<feature type="transmembrane region" description="Helical" evidence="9">
    <location>
        <begin position="259"/>
        <end position="277"/>
    </location>
</feature>
<evidence type="ECO:0000256" key="9">
    <source>
        <dbReference type="SAM" id="Phobius"/>
    </source>
</evidence>
<feature type="transmembrane region" description="Helical" evidence="9">
    <location>
        <begin position="178"/>
        <end position="200"/>
    </location>
</feature>
<keyword evidence="7 9" id="KW-0472">Membrane</keyword>
<dbReference type="PROSITE" id="PS01023">
    <property type="entry name" value="PTR2_2"/>
    <property type="match status" value="1"/>
</dbReference>
<dbReference type="InterPro" id="IPR000109">
    <property type="entry name" value="POT_fam"/>
</dbReference>
<dbReference type="SUPFAM" id="SSF103473">
    <property type="entry name" value="MFS general substrate transporter"/>
    <property type="match status" value="1"/>
</dbReference>
<feature type="transmembrane region" description="Helical" evidence="9">
    <location>
        <begin position="369"/>
        <end position="387"/>
    </location>
</feature>
<dbReference type="PANTHER" id="PTHR23517">
    <property type="entry name" value="RESISTANCE PROTEIN MDTM, PUTATIVE-RELATED-RELATED"/>
    <property type="match status" value="1"/>
</dbReference>
<keyword evidence="5" id="KW-0653">Protein transport</keyword>
<sequence length="504" mass="55884">MAVVNAKKGHPRGLYVLFMTEMWERFSYYGMRAMFVLYMVKCLMLSKEDASQIYGSYTGLVYLTPLLGGYLADRFWGNRRSIVLGSVVMAAGQFLMFVSACMYTRPSAHLIMLVGLGLLILGNGFFKPNISSMVGDLYAKGDSRRDSAYTIFYMGVNVGAMIAPLWCGLVSNNESPEGFKWSFLSAAVGMLIGGLVFYCFKNKYLRDPEGHPIGGKPARTEKRDKAEPSGTRRGVWFYVVAVVLFAGLFAAFFAAGNDVIGASIYSVSITVPLIIITDRSLTVIEKKRIGVIYAITFFVIFFWAAFEQSGASLTFFANEQTDRHIFGWEMPVSYFQSFNPILIVALAPLFNVLWSYLRKKGKEPAATMKQAYGLILLGIGYLIIARGTGQADGAAKVSMMWLTGLYFMHTLGELCLEPIGMSIVNKLSPAKFSSLLMGVWYLSSAAANKFAGVLSGFYPSDGKTTEFLGYAIADMNDFFMLFVWMSFAAGIVLMFLSRRLEKLM</sequence>
<dbReference type="InterPro" id="IPR005279">
    <property type="entry name" value="Dipep/tripep_permease"/>
</dbReference>
<dbReference type="GO" id="GO:0006857">
    <property type="term" value="P:oligopeptide transport"/>
    <property type="evidence" value="ECO:0007669"/>
    <property type="project" value="InterPro"/>
</dbReference>
<dbReference type="InterPro" id="IPR036259">
    <property type="entry name" value="MFS_trans_sf"/>
</dbReference>
<dbReference type="Pfam" id="PF00854">
    <property type="entry name" value="PTR2"/>
    <property type="match status" value="1"/>
</dbReference>
<keyword evidence="3" id="KW-1003">Cell membrane</keyword>
<feature type="transmembrane region" description="Helical" evidence="9">
    <location>
        <begin position="437"/>
        <end position="458"/>
    </location>
</feature>
<dbReference type="CDD" id="cd17346">
    <property type="entry name" value="MFS_DtpA_like"/>
    <property type="match status" value="1"/>
</dbReference>
<keyword evidence="2 8" id="KW-0813">Transport</keyword>
<dbReference type="Proteomes" id="UP000824076">
    <property type="component" value="Unassembled WGS sequence"/>
</dbReference>
<feature type="domain" description="Major facilitator superfamily (MFS) profile" evidence="10">
    <location>
        <begin position="1"/>
        <end position="501"/>
    </location>
</feature>
<dbReference type="NCBIfam" id="TIGR00924">
    <property type="entry name" value="yjdL_sub1_fam"/>
    <property type="match status" value="1"/>
</dbReference>
<dbReference type="InterPro" id="IPR050171">
    <property type="entry name" value="MFS_Transporters"/>
</dbReference>
<comment type="subcellular location">
    <subcellularLocation>
        <location evidence="1">Cell membrane</location>
        <topology evidence="1">Multi-pass membrane protein</topology>
    </subcellularLocation>
    <subcellularLocation>
        <location evidence="8">Membrane</location>
        <topology evidence="8">Multi-pass membrane protein</topology>
    </subcellularLocation>
</comment>
<feature type="transmembrane region" description="Helical" evidence="9">
    <location>
        <begin position="235"/>
        <end position="253"/>
    </location>
</feature>
<dbReference type="PROSITE" id="PS50850">
    <property type="entry name" value="MFS"/>
    <property type="match status" value="1"/>
</dbReference>
<comment type="similarity">
    <text evidence="8">Belongs to the major facilitator superfamily. Proton-dependent oligopeptide transporter (POT/PTR) (TC 2.A.17) family.</text>
</comment>
<gene>
    <name evidence="11" type="ORF">IAD18_06670</name>
</gene>
<feature type="transmembrane region" description="Helical" evidence="9">
    <location>
        <begin position="147"/>
        <end position="166"/>
    </location>
</feature>
<protein>
    <submittedName>
        <fullName evidence="11">Peptide MFS transporter</fullName>
    </submittedName>
</protein>
<keyword evidence="6 9" id="KW-1133">Transmembrane helix</keyword>
<dbReference type="AlphaFoldDB" id="A0A9D1ILU9"/>
<evidence type="ECO:0000313" key="12">
    <source>
        <dbReference type="Proteomes" id="UP000824076"/>
    </source>
</evidence>
<evidence type="ECO:0000256" key="4">
    <source>
        <dbReference type="ARBA" id="ARBA00022692"/>
    </source>
</evidence>
<proteinExistence type="inferred from homology"/>
<evidence type="ECO:0000256" key="8">
    <source>
        <dbReference type="RuleBase" id="RU003755"/>
    </source>
</evidence>
<dbReference type="GO" id="GO:0005886">
    <property type="term" value="C:plasma membrane"/>
    <property type="evidence" value="ECO:0007669"/>
    <property type="project" value="UniProtKB-SubCell"/>
</dbReference>
<accession>A0A9D1ILU9</accession>